<evidence type="ECO:0000256" key="2">
    <source>
        <dbReference type="ARBA" id="ARBA00022729"/>
    </source>
</evidence>
<evidence type="ECO:0000313" key="8">
    <source>
        <dbReference type="Proteomes" id="UP001238179"/>
    </source>
</evidence>
<keyword evidence="8" id="KW-1185">Reference proteome</keyword>
<keyword evidence="4" id="KW-0564">Palmitate</keyword>
<keyword evidence="5" id="KW-0449">Lipoprotein</keyword>
<dbReference type="RefSeq" id="WP_316412657.1">
    <property type="nucleotide sequence ID" value="NZ_AP027080.1"/>
</dbReference>
<organism evidence="7 8">
    <name type="scientific">Mesoterricola silvestris</name>
    <dbReference type="NCBI Taxonomy" id="2927979"/>
    <lineage>
        <taxon>Bacteria</taxon>
        <taxon>Pseudomonadati</taxon>
        <taxon>Acidobacteriota</taxon>
        <taxon>Holophagae</taxon>
        <taxon>Holophagales</taxon>
        <taxon>Holophagaceae</taxon>
        <taxon>Mesoterricola</taxon>
    </lineage>
</organism>
<dbReference type="Pfam" id="PF03783">
    <property type="entry name" value="CsgG"/>
    <property type="match status" value="1"/>
</dbReference>
<proteinExistence type="predicted"/>
<dbReference type="PANTHER" id="PTHR41164:SF1">
    <property type="entry name" value="CURLI PRODUCTION ASSEMBLY_TRANSPORT COMPONENT CSGG"/>
    <property type="match status" value="1"/>
</dbReference>
<keyword evidence="3" id="KW-0472">Membrane</keyword>
<evidence type="ECO:0000256" key="6">
    <source>
        <dbReference type="SAM" id="SignalP"/>
    </source>
</evidence>
<evidence type="ECO:0000256" key="3">
    <source>
        <dbReference type="ARBA" id="ARBA00023136"/>
    </source>
</evidence>
<evidence type="ECO:0008006" key="9">
    <source>
        <dbReference type="Google" id="ProtNLM"/>
    </source>
</evidence>
<dbReference type="AlphaFoldDB" id="A0AA48K9G6"/>
<dbReference type="Proteomes" id="UP001238179">
    <property type="component" value="Chromosome"/>
</dbReference>
<keyword evidence="1" id="KW-1003">Cell membrane</keyword>
<evidence type="ECO:0000256" key="1">
    <source>
        <dbReference type="ARBA" id="ARBA00022475"/>
    </source>
</evidence>
<accession>A0AA48K9G6</accession>
<reference evidence="8" key="1">
    <citation type="journal article" date="2023" name="Int. J. Syst. Evol. Microbiol.">
        <title>Mesoterricola silvestris gen. nov., sp. nov., Mesoterricola sediminis sp. nov., Geothrix oryzae sp. nov., Geothrix edaphica sp. nov., Geothrix rubra sp. nov., and Geothrix limicola sp. nov., six novel members of Acidobacteriota isolated from soils.</title>
        <authorList>
            <person name="Itoh H."/>
            <person name="Sugisawa Y."/>
            <person name="Mise K."/>
            <person name="Xu Z."/>
            <person name="Kuniyasu M."/>
            <person name="Ushijima N."/>
            <person name="Kawano K."/>
            <person name="Kobayashi E."/>
            <person name="Shiratori Y."/>
            <person name="Masuda Y."/>
            <person name="Senoo K."/>
        </authorList>
    </citation>
    <scope>NUCLEOTIDE SEQUENCE [LARGE SCALE GENOMIC DNA]</scope>
    <source>
        <strain evidence="8">W79</strain>
    </source>
</reference>
<dbReference type="KEGG" id="msil:METEAL_31580"/>
<evidence type="ECO:0000313" key="7">
    <source>
        <dbReference type="EMBL" id="BDU73984.1"/>
    </source>
</evidence>
<dbReference type="GO" id="GO:0030288">
    <property type="term" value="C:outer membrane-bounded periplasmic space"/>
    <property type="evidence" value="ECO:0007669"/>
    <property type="project" value="InterPro"/>
</dbReference>
<sequence>MVTRRMFALCALCLLALAPAVAVVPKKDRPRVIVAPFPVAKGAYEGWGGWGYGYVGGETRISDVLQDLCVTTLIEEGSDKVRVMDRTRLDEVLAEQKLNASGLVEESDDPADQKKVAKMGKLLGVRWMITGKVTRFAYKKSGFGTGWAAGALVSKLTGSGIAGGVAGDIHVQKATLTGRLDMKLIDVQTAEIVAVAHDESTVKDMGVKVAGTGNQLQFDQTMVNQIFEPIIQKLAKQMLKKITVAQADAD</sequence>
<protein>
    <recommendedName>
        <fullName evidence="9">Curli production assembly/transport component CsgG</fullName>
    </recommendedName>
</protein>
<feature type="chain" id="PRO_5041434947" description="Curli production assembly/transport component CsgG" evidence="6">
    <location>
        <begin position="23"/>
        <end position="250"/>
    </location>
</feature>
<dbReference type="EMBL" id="AP027080">
    <property type="protein sequence ID" value="BDU73984.1"/>
    <property type="molecule type" value="Genomic_DNA"/>
</dbReference>
<feature type="signal peptide" evidence="6">
    <location>
        <begin position="1"/>
        <end position="22"/>
    </location>
</feature>
<dbReference type="InterPro" id="IPR005534">
    <property type="entry name" value="Curli_assmbl/transp-comp_CsgG"/>
</dbReference>
<evidence type="ECO:0000256" key="5">
    <source>
        <dbReference type="ARBA" id="ARBA00023288"/>
    </source>
</evidence>
<gene>
    <name evidence="7" type="ORF">METEAL_31580</name>
</gene>
<evidence type="ECO:0000256" key="4">
    <source>
        <dbReference type="ARBA" id="ARBA00023139"/>
    </source>
</evidence>
<dbReference type="Gene3D" id="3.40.50.10610">
    <property type="entry name" value="ABC-type transport auxiliary lipoprotein component"/>
    <property type="match status" value="1"/>
</dbReference>
<dbReference type="PANTHER" id="PTHR41164">
    <property type="entry name" value="CURLI PRODUCTION ASSEMBLY/TRANSPORT COMPONENT CSGG"/>
    <property type="match status" value="1"/>
</dbReference>
<name>A0AA48K9G6_9BACT</name>
<keyword evidence="2 6" id="KW-0732">Signal</keyword>